<dbReference type="InterPro" id="IPR003362">
    <property type="entry name" value="Bact_transf"/>
</dbReference>
<gene>
    <name evidence="3" type="primary">pglC_19</name>
    <name evidence="3" type="ORF">SDC9_140858</name>
</gene>
<keyword evidence="1" id="KW-0812">Transmembrane</keyword>
<name>A0A645DWK6_9ZZZZ</name>
<dbReference type="EC" id="2.7.8.36" evidence="3"/>
<proteinExistence type="predicted"/>
<dbReference type="EMBL" id="VSSQ01040462">
    <property type="protein sequence ID" value="MPM93716.1"/>
    <property type="molecule type" value="Genomic_DNA"/>
</dbReference>
<keyword evidence="3" id="KW-0808">Transferase</keyword>
<dbReference type="PANTHER" id="PTHR30576:SF0">
    <property type="entry name" value="UNDECAPRENYL-PHOSPHATE N-ACETYLGALACTOSAMINYL 1-PHOSPHATE TRANSFERASE-RELATED"/>
    <property type="match status" value="1"/>
</dbReference>
<keyword evidence="1" id="KW-0472">Membrane</keyword>
<dbReference type="Pfam" id="PF02397">
    <property type="entry name" value="Bac_transf"/>
    <property type="match status" value="1"/>
</dbReference>
<organism evidence="3">
    <name type="scientific">bioreactor metagenome</name>
    <dbReference type="NCBI Taxonomy" id="1076179"/>
    <lineage>
        <taxon>unclassified sequences</taxon>
        <taxon>metagenomes</taxon>
        <taxon>ecological metagenomes</taxon>
    </lineage>
</organism>
<accession>A0A645DWK6</accession>
<dbReference type="PANTHER" id="PTHR30576">
    <property type="entry name" value="COLANIC BIOSYNTHESIS UDP-GLUCOSE LIPID CARRIER TRANSFERASE"/>
    <property type="match status" value="1"/>
</dbReference>
<reference evidence="3" key="1">
    <citation type="submission" date="2019-08" db="EMBL/GenBank/DDBJ databases">
        <authorList>
            <person name="Kucharzyk K."/>
            <person name="Murdoch R.W."/>
            <person name="Higgins S."/>
            <person name="Loffler F."/>
        </authorList>
    </citation>
    <scope>NUCLEOTIDE SEQUENCE</scope>
</reference>
<keyword evidence="1" id="KW-1133">Transmembrane helix</keyword>
<dbReference type="GO" id="GO:0102334">
    <property type="term" value="F:N,N'-diacetylbacilliosaminyl-1-phosphate transferase activity"/>
    <property type="evidence" value="ECO:0007669"/>
    <property type="project" value="UniProtKB-EC"/>
</dbReference>
<protein>
    <submittedName>
        <fullName evidence="3">Undecaprenyl phosphate N,N'-diacetylbacillosamine 1-phosphate transferase</fullName>
        <ecNumber evidence="3">2.7.8.36</ecNumber>
    </submittedName>
</protein>
<comment type="caution">
    <text evidence="3">The sequence shown here is derived from an EMBL/GenBank/DDBJ whole genome shotgun (WGS) entry which is preliminary data.</text>
</comment>
<sequence>MKAQLIIKKIFDIISSFLGIVILSPLFLIVSILIKLDSPGKVLFIQDRLGKDGKVFKIYKFRTMCDNAINIGNGLFTDETDSRITKIGSFLRKTSIDELPQLFNILKGDMSLVGPRPPVPNFPYKYDEYSDMQKIRFEMLPGITGWAQVVGRNSIDWDERIALDIDYVKNYSFLWDIKIIILTLAKVVKREDIYK</sequence>
<evidence type="ECO:0000256" key="1">
    <source>
        <dbReference type="SAM" id="Phobius"/>
    </source>
</evidence>
<evidence type="ECO:0000259" key="2">
    <source>
        <dbReference type="Pfam" id="PF02397"/>
    </source>
</evidence>
<evidence type="ECO:0000313" key="3">
    <source>
        <dbReference type="EMBL" id="MPM93716.1"/>
    </source>
</evidence>
<dbReference type="AlphaFoldDB" id="A0A645DWK6"/>
<feature type="transmembrane region" description="Helical" evidence="1">
    <location>
        <begin position="12"/>
        <end position="34"/>
    </location>
</feature>
<feature type="domain" description="Bacterial sugar transferase" evidence="2">
    <location>
        <begin position="8"/>
        <end position="189"/>
    </location>
</feature>